<dbReference type="Gene3D" id="3.40.50.300">
    <property type="entry name" value="P-loop containing nucleotide triphosphate hydrolases"/>
    <property type="match status" value="1"/>
</dbReference>
<feature type="compositionally biased region" description="Polar residues" evidence="2">
    <location>
        <begin position="35"/>
        <end position="67"/>
    </location>
</feature>
<evidence type="ECO:0008006" key="5">
    <source>
        <dbReference type="Google" id="ProtNLM"/>
    </source>
</evidence>
<accession>A0A9P6KIS2</accession>
<dbReference type="Proteomes" id="UP000780801">
    <property type="component" value="Unassembled WGS sequence"/>
</dbReference>
<proteinExistence type="predicted"/>
<protein>
    <recommendedName>
        <fullName evidence="5">Dynamin family protein</fullName>
    </recommendedName>
</protein>
<comment type="caution">
    <text evidence="3">The sequence shown here is derived from an EMBL/GenBank/DDBJ whole genome shotgun (WGS) entry which is preliminary data.</text>
</comment>
<keyword evidence="4" id="KW-1185">Reference proteome</keyword>
<dbReference type="AlphaFoldDB" id="A0A9P6KIS2"/>
<dbReference type="OrthoDB" id="8954335at2759"/>
<dbReference type="EMBL" id="JAABOA010000029">
    <property type="protein sequence ID" value="KAF9586463.1"/>
    <property type="molecule type" value="Genomic_DNA"/>
</dbReference>
<dbReference type="InterPro" id="IPR027417">
    <property type="entry name" value="P-loop_NTPase"/>
</dbReference>
<feature type="region of interest" description="Disordered" evidence="2">
    <location>
        <begin position="1"/>
        <end position="72"/>
    </location>
</feature>
<dbReference type="SUPFAM" id="SSF52540">
    <property type="entry name" value="P-loop containing nucleoside triphosphate hydrolases"/>
    <property type="match status" value="1"/>
</dbReference>
<gene>
    <name evidence="3" type="ORF">BGW38_004540</name>
</gene>
<feature type="coiled-coil region" evidence="1">
    <location>
        <begin position="403"/>
        <end position="430"/>
    </location>
</feature>
<evidence type="ECO:0000313" key="4">
    <source>
        <dbReference type="Proteomes" id="UP000780801"/>
    </source>
</evidence>
<evidence type="ECO:0000313" key="3">
    <source>
        <dbReference type="EMBL" id="KAF9586463.1"/>
    </source>
</evidence>
<keyword evidence="1" id="KW-0175">Coiled coil</keyword>
<feature type="compositionally biased region" description="Basic and acidic residues" evidence="2">
    <location>
        <begin position="1"/>
        <end position="12"/>
    </location>
</feature>
<organism evidence="3 4">
    <name type="scientific">Lunasporangiospora selenospora</name>
    <dbReference type="NCBI Taxonomy" id="979761"/>
    <lineage>
        <taxon>Eukaryota</taxon>
        <taxon>Fungi</taxon>
        <taxon>Fungi incertae sedis</taxon>
        <taxon>Mucoromycota</taxon>
        <taxon>Mortierellomycotina</taxon>
        <taxon>Mortierellomycetes</taxon>
        <taxon>Mortierellales</taxon>
        <taxon>Mortierellaceae</taxon>
        <taxon>Lunasporangiospora</taxon>
    </lineage>
</organism>
<evidence type="ECO:0000256" key="2">
    <source>
        <dbReference type="SAM" id="MobiDB-lite"/>
    </source>
</evidence>
<sequence>MTRPEPTDRDGDASDNCEATNREDYLESHGISRGTVGTLTSRFNNVSIERNTRTNGSVSGTNSNTRQAPPPRYSKVIAEPQENIYQSAEQGPSVMRPIPPEIKYGLNQNNPNKFGQRSYSASSREIEYSKIGNGNKPHTENVEVCEFKSHIPEYDLVYTENQHQNIEGNPHDEPWTNEGVVDVEGLLGSRNLSKYRRNINREDMEILMRGPDSPGEYNIRIFDTPGLEDSNGNDVKNTAKILESLSMTQKIDLVIITISNGVPLTPGVRRALEDYRNIFKEMRGLIAFVHTKVDYRKLHPDSHGYSGFTSRKRDLNHIMGQEARHFAINSDFEEERPVLNYKRLTDIRELLSLAEMNVPVSTDQMRLSKTKWMRDVDNVVIMTCLKDERFIQQQIFNNNLARSNAAEKEAEELKLALENTRSEYIEKRSDLYRLDTDTLEFLDEKTSHASWKFSDFAPFTIAPIIFQASDLPCAIDAINEGKHGYQVELLDGGHGYNHWKIKITREAFKRGHYNAKLYAKRRNRFKSTVDALREEVKALEITKLNLERRLAVCGAPVKSKNAEEERRLLKVLATIRYAKRETLDSDIFKAAAEAGVYQGSPEECTANVIEFCADYDF</sequence>
<reference evidence="3" key="1">
    <citation type="journal article" date="2020" name="Fungal Divers.">
        <title>Resolving the Mortierellaceae phylogeny through synthesis of multi-gene phylogenetics and phylogenomics.</title>
        <authorList>
            <person name="Vandepol N."/>
            <person name="Liber J."/>
            <person name="Desiro A."/>
            <person name="Na H."/>
            <person name="Kennedy M."/>
            <person name="Barry K."/>
            <person name="Grigoriev I.V."/>
            <person name="Miller A.N."/>
            <person name="O'Donnell K."/>
            <person name="Stajich J.E."/>
            <person name="Bonito G."/>
        </authorList>
    </citation>
    <scope>NUCLEOTIDE SEQUENCE</scope>
    <source>
        <strain evidence="3">KOD1015</strain>
    </source>
</reference>
<feature type="coiled-coil region" evidence="1">
    <location>
        <begin position="522"/>
        <end position="549"/>
    </location>
</feature>
<name>A0A9P6KIS2_9FUNG</name>
<evidence type="ECO:0000256" key="1">
    <source>
        <dbReference type="SAM" id="Coils"/>
    </source>
</evidence>